<accession>A0A516SHA4</accession>
<sequence length="84" mass="8855">MSTGTEKLKTDLHEVMGEARSSASHAVQATMEKIGCTKSNLQQRCHSAEDAIHHMAISHPGRSLAAAALAGIAIGYLMGSRRPA</sequence>
<name>A0A516SHA4_9NEIS</name>
<dbReference type="KEGG" id="cari:FNU76_14935"/>
<dbReference type="AlphaFoldDB" id="A0A516SHA4"/>
<protein>
    <recommendedName>
        <fullName evidence="3">DUF883 domain-containing protein</fullName>
    </recommendedName>
</protein>
<organism evidence="1 2">
    <name type="scientific">Chitinimonas arctica</name>
    <dbReference type="NCBI Taxonomy" id="2594795"/>
    <lineage>
        <taxon>Bacteria</taxon>
        <taxon>Pseudomonadati</taxon>
        <taxon>Pseudomonadota</taxon>
        <taxon>Betaproteobacteria</taxon>
        <taxon>Neisseriales</taxon>
        <taxon>Chitinibacteraceae</taxon>
        <taxon>Chitinimonas</taxon>
    </lineage>
</organism>
<evidence type="ECO:0008006" key="3">
    <source>
        <dbReference type="Google" id="ProtNLM"/>
    </source>
</evidence>
<evidence type="ECO:0000313" key="2">
    <source>
        <dbReference type="Proteomes" id="UP000317550"/>
    </source>
</evidence>
<keyword evidence="2" id="KW-1185">Reference proteome</keyword>
<proteinExistence type="predicted"/>
<dbReference type="RefSeq" id="WP_144278937.1">
    <property type="nucleotide sequence ID" value="NZ_CP041730.1"/>
</dbReference>
<evidence type="ECO:0000313" key="1">
    <source>
        <dbReference type="EMBL" id="QDQ27544.1"/>
    </source>
</evidence>
<reference evidence="2" key="1">
    <citation type="submission" date="2019-07" db="EMBL/GenBank/DDBJ databases">
        <title>Chitinimonas sp. nov., isolated from Ny-Alesund, arctica soil.</title>
        <authorList>
            <person name="Xu Q."/>
            <person name="Peng F."/>
        </authorList>
    </citation>
    <scope>NUCLEOTIDE SEQUENCE [LARGE SCALE GENOMIC DNA]</scope>
    <source>
        <strain evidence="2">R3-44</strain>
    </source>
</reference>
<dbReference type="EMBL" id="CP041730">
    <property type="protein sequence ID" value="QDQ27544.1"/>
    <property type="molecule type" value="Genomic_DNA"/>
</dbReference>
<gene>
    <name evidence="1" type="ORF">FNU76_14935</name>
</gene>
<dbReference type="Proteomes" id="UP000317550">
    <property type="component" value="Chromosome"/>
</dbReference>